<dbReference type="RefSeq" id="WP_180137044.1">
    <property type="nucleotide sequence ID" value="NZ_CAADHO010000001.1"/>
</dbReference>
<protein>
    <submittedName>
        <fullName evidence="2">Rubrerythrin</fullName>
    </submittedName>
</protein>
<evidence type="ECO:0000259" key="1">
    <source>
        <dbReference type="Pfam" id="PF02915"/>
    </source>
</evidence>
<proteinExistence type="predicted"/>
<name>A0A4V6IKX5_9BACT</name>
<dbReference type="GO" id="GO:0046872">
    <property type="term" value="F:metal ion binding"/>
    <property type="evidence" value="ECO:0007669"/>
    <property type="project" value="InterPro"/>
</dbReference>
<dbReference type="Pfam" id="PF02915">
    <property type="entry name" value="Rubrerythrin"/>
    <property type="match status" value="1"/>
</dbReference>
<keyword evidence="3" id="KW-1185">Reference proteome</keyword>
<dbReference type="InterPro" id="IPR009078">
    <property type="entry name" value="Ferritin-like_SF"/>
</dbReference>
<sequence>MGLGFNADEIFEMAEQIERNGAKYYRDAAEAVTNADDKDFLVELAAMEDDHEVTFAGLRKELSADDKADVTFDPEGEAAQYLKALADTRVFYDKAMDLSSMEGILKGAITAEKDSIVFYLGMKDLVAGNRGKARIDDIIKEEMKHIKLLSGRLLANGK</sequence>
<dbReference type="Gene3D" id="1.20.1260.10">
    <property type="match status" value="1"/>
</dbReference>
<dbReference type="InterPro" id="IPR012347">
    <property type="entry name" value="Ferritin-like"/>
</dbReference>
<dbReference type="GO" id="GO:0016491">
    <property type="term" value="F:oxidoreductase activity"/>
    <property type="evidence" value="ECO:0007669"/>
    <property type="project" value="InterPro"/>
</dbReference>
<dbReference type="SUPFAM" id="SSF47240">
    <property type="entry name" value="Ferritin-like"/>
    <property type="match status" value="1"/>
</dbReference>
<gene>
    <name evidence="2" type="ORF">MSL71_4590</name>
</gene>
<accession>A0A4V6IKX5</accession>
<dbReference type="InterPro" id="IPR003251">
    <property type="entry name" value="Rr_diiron-bd_dom"/>
</dbReference>
<dbReference type="CDD" id="cd01045">
    <property type="entry name" value="Ferritin_like_AB"/>
    <property type="match status" value="1"/>
</dbReference>
<dbReference type="Proteomes" id="UP000507962">
    <property type="component" value="Unassembled WGS sequence"/>
</dbReference>
<dbReference type="AlphaFoldDB" id="A0A4V6IKX5"/>
<feature type="domain" description="Rubrerythrin diiron-binding" evidence="1">
    <location>
        <begin position="9"/>
        <end position="149"/>
    </location>
</feature>
<reference evidence="2 3" key="1">
    <citation type="submission" date="2019-03" db="EMBL/GenBank/DDBJ databases">
        <authorList>
            <person name="Nijsse B."/>
        </authorList>
    </citation>
    <scope>NUCLEOTIDE SEQUENCE [LARGE SCALE GENOMIC DNA]</scope>
    <source>
        <strain evidence="2">Desulfoluna butyratoxydans MSL71</strain>
    </source>
</reference>
<evidence type="ECO:0000313" key="2">
    <source>
        <dbReference type="EMBL" id="VFQ42838.1"/>
    </source>
</evidence>
<dbReference type="EMBL" id="CAADHO010000001">
    <property type="protein sequence ID" value="VFQ42838.1"/>
    <property type="molecule type" value="Genomic_DNA"/>
</dbReference>
<organism evidence="2 3">
    <name type="scientific">Desulfoluna butyratoxydans</name>
    <dbReference type="NCBI Taxonomy" id="231438"/>
    <lineage>
        <taxon>Bacteria</taxon>
        <taxon>Pseudomonadati</taxon>
        <taxon>Thermodesulfobacteriota</taxon>
        <taxon>Desulfobacteria</taxon>
        <taxon>Desulfobacterales</taxon>
        <taxon>Desulfolunaceae</taxon>
        <taxon>Desulfoluna</taxon>
    </lineage>
</organism>
<evidence type="ECO:0000313" key="3">
    <source>
        <dbReference type="Proteomes" id="UP000507962"/>
    </source>
</evidence>